<accession>A0AAW0BI59</accession>
<dbReference type="EMBL" id="JAWWNJ010000033">
    <property type="protein sequence ID" value="KAK7025638.1"/>
    <property type="molecule type" value="Genomic_DNA"/>
</dbReference>
<dbReference type="Proteomes" id="UP001362999">
    <property type="component" value="Unassembled WGS sequence"/>
</dbReference>
<evidence type="ECO:0000313" key="1">
    <source>
        <dbReference type="EMBL" id="KAK7025638.1"/>
    </source>
</evidence>
<reference evidence="1 2" key="1">
    <citation type="journal article" date="2024" name="J Genomics">
        <title>Draft genome sequencing and assembly of Favolaschia claudopus CIRM-BRFM 2984 isolated from oak limbs.</title>
        <authorList>
            <person name="Navarro D."/>
            <person name="Drula E."/>
            <person name="Chaduli D."/>
            <person name="Cazenave R."/>
            <person name="Ahrendt S."/>
            <person name="Wang J."/>
            <person name="Lipzen A."/>
            <person name="Daum C."/>
            <person name="Barry K."/>
            <person name="Grigoriev I.V."/>
            <person name="Favel A."/>
            <person name="Rosso M.N."/>
            <person name="Martin F."/>
        </authorList>
    </citation>
    <scope>NUCLEOTIDE SEQUENCE [LARGE SCALE GENOMIC DNA]</scope>
    <source>
        <strain evidence="1 2">CIRM-BRFM 2984</strain>
    </source>
</reference>
<evidence type="ECO:0000313" key="2">
    <source>
        <dbReference type="Proteomes" id="UP001362999"/>
    </source>
</evidence>
<dbReference type="Gene3D" id="3.60.130.30">
    <property type="match status" value="1"/>
</dbReference>
<sequence length="279" mass="30074">MLSRPLLLLDRLGRIIVVFVGGPDDPGWAAVAADAAKTLDDTREAGIQTNAFADGDELHRRGRFYTLRSGVSHGGGQPCPKNGTAAPAEEPLLNGLLNNKNIRRICGFQSSAFRTWAPKLSKDYVTDLRSLFDHDPTLRLNFTNSILPSVTFNLGPHALGWCAITNAGNFDATRSALLYLRELKLVVEFPAGATSFIPSAVVHHGNTPLAPHETRYSITQYAAGGLFRYVQYKFRTAKKVVASGGVGSKAALDRAPGERHAAGLSLFSTPSADHVQCFS</sequence>
<protein>
    <submittedName>
        <fullName evidence="1">Uncharacterized protein</fullName>
    </submittedName>
</protein>
<comment type="caution">
    <text evidence="1">The sequence shown here is derived from an EMBL/GenBank/DDBJ whole genome shotgun (WGS) entry which is preliminary data.</text>
</comment>
<keyword evidence="2" id="KW-1185">Reference proteome</keyword>
<organism evidence="1 2">
    <name type="scientific">Favolaschia claudopus</name>
    <dbReference type="NCBI Taxonomy" id="2862362"/>
    <lineage>
        <taxon>Eukaryota</taxon>
        <taxon>Fungi</taxon>
        <taxon>Dikarya</taxon>
        <taxon>Basidiomycota</taxon>
        <taxon>Agaricomycotina</taxon>
        <taxon>Agaricomycetes</taxon>
        <taxon>Agaricomycetidae</taxon>
        <taxon>Agaricales</taxon>
        <taxon>Marasmiineae</taxon>
        <taxon>Mycenaceae</taxon>
        <taxon>Favolaschia</taxon>
    </lineage>
</organism>
<gene>
    <name evidence="1" type="ORF">R3P38DRAFT_3316381</name>
</gene>
<dbReference type="AlphaFoldDB" id="A0AAW0BI59"/>
<proteinExistence type="predicted"/>
<name>A0AAW0BI59_9AGAR</name>